<dbReference type="RefSeq" id="WP_386811314.1">
    <property type="nucleotide sequence ID" value="NZ_JBHTIH010000002.1"/>
</dbReference>
<dbReference type="SUPFAM" id="SSF159888">
    <property type="entry name" value="YdhG-like"/>
    <property type="match status" value="1"/>
</dbReference>
<gene>
    <name evidence="2" type="ORF">ACFQZQ_03695</name>
</gene>
<dbReference type="Pfam" id="PF08818">
    <property type="entry name" value="DUF1801"/>
    <property type="match status" value="1"/>
</dbReference>
<name>A0ABW2YK60_9GAMM</name>
<dbReference type="Proteomes" id="UP001597090">
    <property type="component" value="Unassembled WGS sequence"/>
</dbReference>
<sequence length="210" mass="23659">MTPRDPRIDAYIARQADFARPLLEYLRETVHEACPGVEETLKWSAPAFVHAGGILCSMAAFKQHASFGYWKHALVVGEDESAGQPREGQPREGMGSYGKLTTLKDLPPKKQLLAHLRRAMQLNEDGVKTPGVRKTTAPRPPPQAPADLAAALRHNAKAKATFEAFPPSQQREYVDWITEAKRDETRHKRLAQAVEWLAEGKQRHWKYQNC</sequence>
<proteinExistence type="predicted"/>
<evidence type="ECO:0000313" key="3">
    <source>
        <dbReference type="Proteomes" id="UP001597090"/>
    </source>
</evidence>
<reference evidence="3" key="1">
    <citation type="journal article" date="2019" name="Int. J. Syst. Evol. Microbiol.">
        <title>The Global Catalogue of Microorganisms (GCM) 10K type strain sequencing project: providing services to taxonomists for standard genome sequencing and annotation.</title>
        <authorList>
            <consortium name="The Broad Institute Genomics Platform"/>
            <consortium name="The Broad Institute Genome Sequencing Center for Infectious Disease"/>
            <person name="Wu L."/>
            <person name="Ma J."/>
        </authorList>
    </citation>
    <scope>NUCLEOTIDE SEQUENCE [LARGE SCALE GENOMIC DNA]</scope>
    <source>
        <strain evidence="3">CCUG 55491</strain>
    </source>
</reference>
<evidence type="ECO:0000313" key="2">
    <source>
        <dbReference type="EMBL" id="MFD0738389.1"/>
    </source>
</evidence>
<protein>
    <submittedName>
        <fullName evidence="2">YdeI family protein</fullName>
    </submittedName>
</protein>
<dbReference type="Gene3D" id="3.90.1150.200">
    <property type="match status" value="1"/>
</dbReference>
<evidence type="ECO:0000259" key="1">
    <source>
        <dbReference type="Pfam" id="PF08818"/>
    </source>
</evidence>
<dbReference type="Pfam" id="PF13376">
    <property type="entry name" value="OmdA"/>
    <property type="match status" value="1"/>
</dbReference>
<comment type="caution">
    <text evidence="2">The sequence shown here is derived from an EMBL/GenBank/DDBJ whole genome shotgun (WGS) entry which is preliminary data.</text>
</comment>
<organism evidence="2 3">
    <name type="scientific">Lysobacter koreensis</name>
    <dbReference type="NCBI Taxonomy" id="266122"/>
    <lineage>
        <taxon>Bacteria</taxon>
        <taxon>Pseudomonadati</taxon>
        <taxon>Pseudomonadota</taxon>
        <taxon>Gammaproteobacteria</taxon>
        <taxon>Lysobacterales</taxon>
        <taxon>Lysobacteraceae</taxon>
        <taxon>Lysobacter</taxon>
    </lineage>
</organism>
<dbReference type="EMBL" id="JBHTIH010000002">
    <property type="protein sequence ID" value="MFD0738389.1"/>
    <property type="molecule type" value="Genomic_DNA"/>
</dbReference>
<feature type="domain" description="YdhG-like" evidence="1">
    <location>
        <begin position="20"/>
        <end position="119"/>
    </location>
</feature>
<accession>A0ABW2YK60</accession>
<keyword evidence="3" id="KW-1185">Reference proteome</keyword>
<dbReference type="InterPro" id="IPR014922">
    <property type="entry name" value="YdhG-like"/>
</dbReference>